<proteinExistence type="predicted"/>
<accession>A0A140DWT1</accession>
<dbReference type="AlphaFoldDB" id="A0A140DWT1"/>
<name>A0A140DWT1_9FIRM</name>
<organism evidence="1 2">
    <name type="scientific">Faecalibaculum rodentium</name>
    <dbReference type="NCBI Taxonomy" id="1702221"/>
    <lineage>
        <taxon>Bacteria</taxon>
        <taxon>Bacillati</taxon>
        <taxon>Bacillota</taxon>
        <taxon>Erysipelotrichia</taxon>
        <taxon>Erysipelotrichales</taxon>
        <taxon>Erysipelotrichaceae</taxon>
        <taxon>Faecalibaculum</taxon>
    </lineage>
</organism>
<evidence type="ECO:0000313" key="2">
    <source>
        <dbReference type="Proteomes" id="UP000069771"/>
    </source>
</evidence>
<dbReference type="Proteomes" id="UP000069771">
    <property type="component" value="Chromosome"/>
</dbReference>
<gene>
    <name evidence="1" type="ORF">AALO17_19740</name>
</gene>
<keyword evidence="2" id="KW-1185">Reference proteome</keyword>
<evidence type="ECO:0000313" key="1">
    <source>
        <dbReference type="EMBL" id="AMK55108.1"/>
    </source>
</evidence>
<dbReference type="KEGG" id="fro:AALO17_19740"/>
<protein>
    <submittedName>
        <fullName evidence="1">Uncharacterized protein</fullName>
    </submittedName>
</protein>
<reference evidence="1 2" key="1">
    <citation type="journal article" date="2016" name="Gut Pathog.">
        <title>Whole genome sequencing of "Faecalibaculum rodentium" ALO17, isolated from C57BL/6J laboratory mouse feces.</title>
        <authorList>
            <person name="Lim S."/>
            <person name="Chang D.H."/>
            <person name="Ahn S."/>
            <person name="Kim B.C."/>
        </authorList>
    </citation>
    <scope>NUCLEOTIDE SEQUENCE [LARGE SCALE GENOMIC DNA]</scope>
    <source>
        <strain evidence="1 2">Alo17</strain>
    </source>
</reference>
<dbReference type="EMBL" id="CP011391">
    <property type="protein sequence ID" value="AMK55108.1"/>
    <property type="molecule type" value="Genomic_DNA"/>
</dbReference>
<sequence>MAGSPDGLKASDQERNTACSEECGVLFMLSRDRMPMVEGRDGVVMR</sequence>